<reference evidence="2" key="1">
    <citation type="submission" date="2021-01" db="UniProtKB">
        <authorList>
            <consortium name="EnsemblPlants"/>
        </authorList>
    </citation>
    <scope>IDENTIFICATION</scope>
</reference>
<sequence>MMFPGKGDWDKGDGRIDDLVAQLGVDRSQLTYPLGEAALLYAQQLSGGQLPPLQFLLPVDPSFLSTDGQSYFHWTNEVQSRFEKVVDELTQASQESSDGKPENSTTKGKAKFSTSTRASSLSGDPEGETDSFSLEELEDMLSLDSDDMDTANHAEVQDISMLSSSSNEIHRQQQIDSVINKEDCACSIGIEESLLLQSELNIDFPLSMTAQKNHKMQSDFIMEGGLNVEVQKNHYMQPEVKIRKMFFPVTFC</sequence>
<dbReference type="EnsemblPlants" id="Kaladp0033s0298.1.v1.1">
    <property type="protein sequence ID" value="Kaladp0033s0298.1.v1.1"/>
    <property type="gene ID" value="Kaladp0033s0298.v1.1"/>
</dbReference>
<keyword evidence="3" id="KW-1185">Reference proteome</keyword>
<feature type="compositionally biased region" description="Polar residues" evidence="1">
    <location>
        <begin position="90"/>
        <end position="122"/>
    </location>
</feature>
<dbReference type="AlphaFoldDB" id="A0A7N0TE97"/>
<protein>
    <submittedName>
        <fullName evidence="2">Uncharacterized protein</fullName>
    </submittedName>
</protein>
<evidence type="ECO:0000256" key="1">
    <source>
        <dbReference type="SAM" id="MobiDB-lite"/>
    </source>
</evidence>
<feature type="region of interest" description="Disordered" evidence="1">
    <location>
        <begin position="89"/>
        <end position="131"/>
    </location>
</feature>
<evidence type="ECO:0000313" key="3">
    <source>
        <dbReference type="Proteomes" id="UP000594263"/>
    </source>
</evidence>
<organism evidence="2 3">
    <name type="scientific">Kalanchoe fedtschenkoi</name>
    <name type="common">Lavender scallops</name>
    <name type="synonym">South American air plant</name>
    <dbReference type="NCBI Taxonomy" id="63787"/>
    <lineage>
        <taxon>Eukaryota</taxon>
        <taxon>Viridiplantae</taxon>
        <taxon>Streptophyta</taxon>
        <taxon>Embryophyta</taxon>
        <taxon>Tracheophyta</taxon>
        <taxon>Spermatophyta</taxon>
        <taxon>Magnoliopsida</taxon>
        <taxon>eudicotyledons</taxon>
        <taxon>Gunneridae</taxon>
        <taxon>Pentapetalae</taxon>
        <taxon>Saxifragales</taxon>
        <taxon>Crassulaceae</taxon>
        <taxon>Kalanchoe</taxon>
    </lineage>
</organism>
<dbReference type="Proteomes" id="UP000594263">
    <property type="component" value="Unplaced"/>
</dbReference>
<proteinExistence type="predicted"/>
<accession>A0A7N0TE97</accession>
<dbReference type="Gramene" id="Kaladp0033s0298.1.v1.1">
    <property type="protein sequence ID" value="Kaladp0033s0298.1.v1.1"/>
    <property type="gene ID" value="Kaladp0033s0298.v1.1"/>
</dbReference>
<name>A0A7N0TE97_KALFE</name>
<evidence type="ECO:0000313" key="2">
    <source>
        <dbReference type="EnsemblPlants" id="Kaladp0033s0298.1.v1.1"/>
    </source>
</evidence>